<feature type="signal peptide" evidence="2">
    <location>
        <begin position="1"/>
        <end position="26"/>
    </location>
</feature>
<dbReference type="Pfam" id="PF11913">
    <property type="entry name" value="DUF3431"/>
    <property type="match status" value="2"/>
</dbReference>
<dbReference type="PANTHER" id="PTHR37490:SF2">
    <property type="match status" value="1"/>
</dbReference>
<dbReference type="InterPro" id="IPR021838">
    <property type="entry name" value="DUF3431"/>
</dbReference>
<dbReference type="PANTHER" id="PTHR37490">
    <property type="entry name" value="EXPRESSED PROTEIN"/>
    <property type="match status" value="1"/>
</dbReference>
<feature type="compositionally biased region" description="Basic and acidic residues" evidence="1">
    <location>
        <begin position="41"/>
        <end position="54"/>
    </location>
</feature>
<accession>A0A6A6T1A7</accession>
<sequence>MLRATPRTAFALTLALLITTLLFTSSRPSQPPLPLTPSSKSTDDFSEPKDEETLRAGSKANYPYRRPAQFPWNPPNLPKNSTTAPEPAPERFLVLVKPAGEDDDLNDPFIKEQDTLKTWLDTTLPTWSTKVIELDPSFSGLHAGGRRVDKGRIADAYLRYIIENYHNLPSIIAFLAASPSPFPTFTSSLVSPTKSSSVHPATQSKGPSKQLSTSDLMPKAESSPLSARDRSRITALQNLDTDYLSSKGLTPLTCTPCATLHPSNPTASLRTLEAPISKVWARLFSPSCLAPDSNPKSPDSCPLPPAQLATPLGNADATSRSQSLSFAVTGAQIRRRPVKEYLHYWTWLNKTVMDDDSAGEVLGWVWHVILGMGDAWCPFGVGEVEKEAVACDCEVYGRCG</sequence>
<evidence type="ECO:0000313" key="3">
    <source>
        <dbReference type="EMBL" id="KAF2653859.1"/>
    </source>
</evidence>
<feature type="region of interest" description="Disordered" evidence="1">
    <location>
        <begin position="27"/>
        <end position="86"/>
    </location>
</feature>
<name>A0A6A6T1A7_9PLEO</name>
<dbReference type="OrthoDB" id="426718at2759"/>
<keyword evidence="4" id="KW-1185">Reference proteome</keyword>
<reference evidence="3" key="1">
    <citation type="journal article" date="2020" name="Stud. Mycol.">
        <title>101 Dothideomycetes genomes: a test case for predicting lifestyles and emergence of pathogens.</title>
        <authorList>
            <person name="Haridas S."/>
            <person name="Albert R."/>
            <person name="Binder M."/>
            <person name="Bloem J."/>
            <person name="Labutti K."/>
            <person name="Salamov A."/>
            <person name="Andreopoulos B."/>
            <person name="Baker S."/>
            <person name="Barry K."/>
            <person name="Bills G."/>
            <person name="Bluhm B."/>
            <person name="Cannon C."/>
            <person name="Castanera R."/>
            <person name="Culley D."/>
            <person name="Daum C."/>
            <person name="Ezra D."/>
            <person name="Gonzalez J."/>
            <person name="Henrissat B."/>
            <person name="Kuo A."/>
            <person name="Liang C."/>
            <person name="Lipzen A."/>
            <person name="Lutzoni F."/>
            <person name="Magnuson J."/>
            <person name="Mondo S."/>
            <person name="Nolan M."/>
            <person name="Ohm R."/>
            <person name="Pangilinan J."/>
            <person name="Park H.-J."/>
            <person name="Ramirez L."/>
            <person name="Alfaro M."/>
            <person name="Sun H."/>
            <person name="Tritt A."/>
            <person name="Yoshinaga Y."/>
            <person name="Zwiers L.-H."/>
            <person name="Turgeon B."/>
            <person name="Goodwin S."/>
            <person name="Spatafora J."/>
            <person name="Crous P."/>
            <person name="Grigoriev I."/>
        </authorList>
    </citation>
    <scope>NUCLEOTIDE SEQUENCE</scope>
    <source>
        <strain evidence="3">CBS 122681</strain>
    </source>
</reference>
<gene>
    <name evidence="3" type="ORF">K491DRAFT_501300</name>
</gene>
<evidence type="ECO:0000313" key="4">
    <source>
        <dbReference type="Proteomes" id="UP000799324"/>
    </source>
</evidence>
<dbReference type="AlphaFoldDB" id="A0A6A6T1A7"/>
<dbReference type="EMBL" id="MU004374">
    <property type="protein sequence ID" value="KAF2653859.1"/>
    <property type="molecule type" value="Genomic_DNA"/>
</dbReference>
<evidence type="ECO:0000256" key="2">
    <source>
        <dbReference type="SAM" id="SignalP"/>
    </source>
</evidence>
<protein>
    <submittedName>
        <fullName evidence="3">Uncharacterized protein</fullName>
    </submittedName>
</protein>
<feature type="region of interest" description="Disordered" evidence="1">
    <location>
        <begin position="193"/>
        <end position="230"/>
    </location>
</feature>
<keyword evidence="2" id="KW-0732">Signal</keyword>
<dbReference type="Proteomes" id="UP000799324">
    <property type="component" value="Unassembled WGS sequence"/>
</dbReference>
<feature type="chain" id="PRO_5025360050" evidence="2">
    <location>
        <begin position="27"/>
        <end position="400"/>
    </location>
</feature>
<evidence type="ECO:0000256" key="1">
    <source>
        <dbReference type="SAM" id="MobiDB-lite"/>
    </source>
</evidence>
<feature type="compositionally biased region" description="Polar residues" evidence="1">
    <location>
        <begin position="199"/>
        <end position="215"/>
    </location>
</feature>
<proteinExistence type="predicted"/>
<organism evidence="3 4">
    <name type="scientific">Lophiostoma macrostomum CBS 122681</name>
    <dbReference type="NCBI Taxonomy" id="1314788"/>
    <lineage>
        <taxon>Eukaryota</taxon>
        <taxon>Fungi</taxon>
        <taxon>Dikarya</taxon>
        <taxon>Ascomycota</taxon>
        <taxon>Pezizomycotina</taxon>
        <taxon>Dothideomycetes</taxon>
        <taxon>Pleosporomycetidae</taxon>
        <taxon>Pleosporales</taxon>
        <taxon>Lophiostomataceae</taxon>
        <taxon>Lophiostoma</taxon>
    </lineage>
</organism>